<keyword evidence="3" id="KW-1185">Reference proteome</keyword>
<organism evidence="2 3">
    <name type="scientific">Chaetoceros tenuissimus</name>
    <dbReference type="NCBI Taxonomy" id="426638"/>
    <lineage>
        <taxon>Eukaryota</taxon>
        <taxon>Sar</taxon>
        <taxon>Stramenopiles</taxon>
        <taxon>Ochrophyta</taxon>
        <taxon>Bacillariophyta</taxon>
        <taxon>Coscinodiscophyceae</taxon>
        <taxon>Chaetocerotophycidae</taxon>
        <taxon>Chaetocerotales</taxon>
        <taxon>Chaetocerotaceae</taxon>
        <taxon>Chaetoceros</taxon>
    </lineage>
</organism>
<protein>
    <submittedName>
        <fullName evidence="2">Uncharacterized protein</fullName>
    </submittedName>
</protein>
<evidence type="ECO:0000256" key="1">
    <source>
        <dbReference type="SAM" id="MobiDB-lite"/>
    </source>
</evidence>
<reference evidence="2 3" key="1">
    <citation type="journal article" date="2021" name="Sci. Rep.">
        <title>The genome of the diatom Chaetoceros tenuissimus carries an ancient integrated fragment of an extant virus.</title>
        <authorList>
            <person name="Hongo Y."/>
            <person name="Kimura K."/>
            <person name="Takaki Y."/>
            <person name="Yoshida Y."/>
            <person name="Baba S."/>
            <person name="Kobayashi G."/>
            <person name="Nagasaki K."/>
            <person name="Hano T."/>
            <person name="Tomaru Y."/>
        </authorList>
    </citation>
    <scope>NUCLEOTIDE SEQUENCE [LARGE SCALE GENOMIC DNA]</scope>
    <source>
        <strain evidence="2 3">NIES-3715</strain>
    </source>
</reference>
<dbReference type="AlphaFoldDB" id="A0AAD3CLM9"/>
<feature type="compositionally biased region" description="Basic and acidic residues" evidence="1">
    <location>
        <begin position="249"/>
        <end position="262"/>
    </location>
</feature>
<proteinExistence type="predicted"/>
<dbReference type="Proteomes" id="UP001054902">
    <property type="component" value="Unassembled WGS sequence"/>
</dbReference>
<dbReference type="EMBL" id="BLLK01000022">
    <property type="protein sequence ID" value="GFH47024.1"/>
    <property type="molecule type" value="Genomic_DNA"/>
</dbReference>
<sequence>MKHIIKVKIKSVQGIQVLDQKRHGSNSLKTLNKITANVALQRHDWSKSFGSSLPLVPSTHVQSIEGSFRYDALWDDQDIDSQAMALETDLQPIEQNSSTGREFKQRGHYLAHIPSKEDALSDRFAQKRFYLILSLRRNDEYIPLAYSSVKFGPTKKIRCRLPLTPMGPNVEDPNSRNMWSRPPACFDLDPARTFGLANDAYMEITVSCKSNKEANYELLPFPQYLQSSNSHFGESFTTAPSSNTRKHYSRDDRRNVETESSKKHDRRYRSRSTSSMCSKDSIEYRSDKNELRGSQNVDREWTDSGRRERPSSDRRYY</sequence>
<feature type="compositionally biased region" description="Polar residues" evidence="1">
    <location>
        <begin position="232"/>
        <end position="243"/>
    </location>
</feature>
<evidence type="ECO:0000313" key="2">
    <source>
        <dbReference type="EMBL" id="GFH47024.1"/>
    </source>
</evidence>
<feature type="region of interest" description="Disordered" evidence="1">
    <location>
        <begin position="232"/>
        <end position="317"/>
    </location>
</feature>
<name>A0AAD3CLM9_9STRA</name>
<feature type="compositionally biased region" description="Basic and acidic residues" evidence="1">
    <location>
        <begin position="280"/>
        <end position="317"/>
    </location>
</feature>
<accession>A0AAD3CLM9</accession>
<gene>
    <name evidence="2" type="ORF">CTEN210_03499</name>
</gene>
<comment type="caution">
    <text evidence="2">The sequence shown here is derived from an EMBL/GenBank/DDBJ whole genome shotgun (WGS) entry which is preliminary data.</text>
</comment>
<evidence type="ECO:0000313" key="3">
    <source>
        <dbReference type="Proteomes" id="UP001054902"/>
    </source>
</evidence>